<keyword evidence="3" id="KW-1185">Reference proteome</keyword>
<sequence length="284" mass="29707">MDFTNHDDPLDSWDPVNGADWVEAALAALEKPCAAASEDAAGAGLRAGRQIPFLDVYGPASAEACALHIVAHFGLSMEASCTMTKLQSQIYLDTSGVDGSVAGLGAEAGFNTAGMLPGRCCDLICQRARATSASDRSFEHGADASMVAGSHTVRPSGDRHVAQVAPLGLYAPARADSGPVFASVHRTAPPGSTGFTAATTQHGTIVCPDINSIPSGRQQGKVPKCGANGCTSNALFDRKNELQRHMEAHDGSHPCLIVGCDRGMRKPFKRADKLAEHIRKVHGH</sequence>
<gene>
    <name evidence="2" type="ORF">LTR36_009924</name>
</gene>
<name>A0AAV9J523_9PEZI</name>
<proteinExistence type="predicted"/>
<dbReference type="InterPro" id="IPR059095">
    <property type="entry name" value="Znf_C2H2_17_2nd"/>
</dbReference>
<reference evidence="2 3" key="1">
    <citation type="submission" date="2021-11" db="EMBL/GenBank/DDBJ databases">
        <title>Black yeast isolated from Biological Soil Crust.</title>
        <authorList>
            <person name="Kurbessoian T."/>
        </authorList>
    </citation>
    <scope>NUCLEOTIDE SEQUENCE [LARGE SCALE GENOMIC DNA]</scope>
    <source>
        <strain evidence="2 3">CCFEE 5522</strain>
    </source>
</reference>
<dbReference type="InterPro" id="IPR013087">
    <property type="entry name" value="Znf_C2H2_type"/>
</dbReference>
<dbReference type="EMBL" id="JAVFHQ010000078">
    <property type="protein sequence ID" value="KAK4539954.1"/>
    <property type="molecule type" value="Genomic_DNA"/>
</dbReference>
<evidence type="ECO:0000313" key="3">
    <source>
        <dbReference type="Proteomes" id="UP001324427"/>
    </source>
</evidence>
<feature type="domain" description="C2H2-type" evidence="1">
    <location>
        <begin position="223"/>
        <end position="249"/>
    </location>
</feature>
<dbReference type="Proteomes" id="UP001324427">
    <property type="component" value="Unassembled WGS sequence"/>
</dbReference>
<dbReference type="SMART" id="SM00355">
    <property type="entry name" value="ZnF_C2H2"/>
    <property type="match status" value="2"/>
</dbReference>
<accession>A0AAV9J523</accession>
<dbReference type="AlphaFoldDB" id="A0AAV9J523"/>
<organism evidence="2 3">
    <name type="scientific">Oleoguttula mirabilis</name>
    <dbReference type="NCBI Taxonomy" id="1507867"/>
    <lineage>
        <taxon>Eukaryota</taxon>
        <taxon>Fungi</taxon>
        <taxon>Dikarya</taxon>
        <taxon>Ascomycota</taxon>
        <taxon>Pezizomycotina</taxon>
        <taxon>Dothideomycetes</taxon>
        <taxon>Dothideomycetidae</taxon>
        <taxon>Mycosphaerellales</taxon>
        <taxon>Teratosphaeriaceae</taxon>
        <taxon>Oleoguttula</taxon>
    </lineage>
</organism>
<dbReference type="Gene3D" id="3.30.160.60">
    <property type="entry name" value="Classic Zinc Finger"/>
    <property type="match status" value="1"/>
</dbReference>
<evidence type="ECO:0000259" key="1">
    <source>
        <dbReference type="SMART" id="SM00355"/>
    </source>
</evidence>
<evidence type="ECO:0000313" key="2">
    <source>
        <dbReference type="EMBL" id="KAK4539954.1"/>
    </source>
</evidence>
<feature type="domain" description="C2H2-type" evidence="1">
    <location>
        <begin position="253"/>
        <end position="282"/>
    </location>
</feature>
<dbReference type="Pfam" id="PF26176">
    <property type="entry name" value="zf_C2H2_17_2"/>
    <property type="match status" value="1"/>
</dbReference>
<comment type="caution">
    <text evidence="2">The sequence shown here is derived from an EMBL/GenBank/DDBJ whole genome shotgun (WGS) entry which is preliminary data.</text>
</comment>
<protein>
    <recommendedName>
        <fullName evidence="1">C2H2-type domain-containing protein</fullName>
    </recommendedName>
</protein>